<dbReference type="InterPro" id="IPR029058">
    <property type="entry name" value="AB_hydrolase_fold"/>
</dbReference>
<dbReference type="SUPFAM" id="SSF53474">
    <property type="entry name" value="alpha/beta-Hydrolases"/>
    <property type="match status" value="1"/>
</dbReference>
<keyword evidence="2" id="KW-1185">Reference proteome</keyword>
<reference evidence="1 2" key="1">
    <citation type="submission" date="2021-01" db="EMBL/GenBank/DDBJ databases">
        <title>Sequencing the genomes of 1000 actinobacteria strains.</title>
        <authorList>
            <person name="Klenk H.-P."/>
        </authorList>
    </citation>
    <scope>NUCLEOTIDE SEQUENCE [LARGE SCALE GENOMIC DNA]</scope>
    <source>
        <strain evidence="1 2">DSM 18239</strain>
    </source>
</reference>
<accession>A0ABS2M872</accession>
<proteinExistence type="predicted"/>
<sequence>MQDRIRRRCCERGLEAFLPLVLADHTFDEDTVLVGHSGGAALLLAVLEHIEARVDQAILVAGYCTQPGSEDEPVLQDAYDWSVIRAHVRDLYVINSREDPYGCDDQQGRATFDRAGGTQIVRGG</sequence>
<dbReference type="RefSeq" id="WP_307822836.1">
    <property type="nucleotide sequence ID" value="NZ_JACDTV010000007.1"/>
</dbReference>
<name>A0ABS2M872_9ACTN</name>
<dbReference type="InterPro" id="IPR010662">
    <property type="entry name" value="RBBP9/YdeN"/>
</dbReference>
<protein>
    <submittedName>
        <fullName evidence="1">Alpha/beta hydrolase family esterase</fullName>
    </submittedName>
</protein>
<dbReference type="GO" id="GO:0016787">
    <property type="term" value="F:hydrolase activity"/>
    <property type="evidence" value="ECO:0007669"/>
    <property type="project" value="UniProtKB-KW"/>
</dbReference>
<evidence type="ECO:0000313" key="1">
    <source>
        <dbReference type="EMBL" id="MBM7507389.1"/>
    </source>
</evidence>
<gene>
    <name evidence="1" type="ORF">JOE61_001203</name>
</gene>
<dbReference type="Gene3D" id="3.40.50.1820">
    <property type="entry name" value="alpha/beta hydrolase"/>
    <property type="match status" value="1"/>
</dbReference>
<dbReference type="EMBL" id="JAFBBZ010000001">
    <property type="protein sequence ID" value="MBM7507389.1"/>
    <property type="molecule type" value="Genomic_DNA"/>
</dbReference>
<evidence type="ECO:0000313" key="2">
    <source>
        <dbReference type="Proteomes" id="UP000732378"/>
    </source>
</evidence>
<dbReference type="Pfam" id="PF06821">
    <property type="entry name" value="Ser_hydrolase"/>
    <property type="match status" value="1"/>
</dbReference>
<dbReference type="Proteomes" id="UP000732378">
    <property type="component" value="Unassembled WGS sequence"/>
</dbReference>
<comment type="caution">
    <text evidence="1">The sequence shown here is derived from an EMBL/GenBank/DDBJ whole genome shotgun (WGS) entry which is preliminary data.</text>
</comment>
<keyword evidence="1" id="KW-0378">Hydrolase</keyword>
<organism evidence="1 2">
    <name type="scientific">Nocardioides salarius</name>
    <dbReference type="NCBI Taxonomy" id="374513"/>
    <lineage>
        <taxon>Bacteria</taxon>
        <taxon>Bacillati</taxon>
        <taxon>Actinomycetota</taxon>
        <taxon>Actinomycetes</taxon>
        <taxon>Propionibacteriales</taxon>
        <taxon>Nocardioidaceae</taxon>
        <taxon>Nocardioides</taxon>
    </lineage>
</organism>